<dbReference type="CDD" id="cd14668">
    <property type="entry name" value="mlta_B"/>
    <property type="match status" value="1"/>
</dbReference>
<dbReference type="SMART" id="SM00925">
    <property type="entry name" value="MltA"/>
    <property type="match status" value="1"/>
</dbReference>
<evidence type="ECO:0000259" key="6">
    <source>
        <dbReference type="SMART" id="SM00925"/>
    </source>
</evidence>
<dbReference type="GO" id="GO:0009254">
    <property type="term" value="P:peptidoglycan turnover"/>
    <property type="evidence" value="ECO:0007669"/>
    <property type="project" value="InterPro"/>
</dbReference>
<dbReference type="Gene3D" id="2.40.240.50">
    <property type="entry name" value="Barwin-like endoglucanases"/>
    <property type="match status" value="1"/>
</dbReference>
<comment type="caution">
    <text evidence="7">The sequence shown here is derived from an EMBL/GenBank/DDBJ whole genome shotgun (WGS) entry which is preliminary data.</text>
</comment>
<dbReference type="InterPro" id="IPR005300">
    <property type="entry name" value="MltA_B"/>
</dbReference>
<evidence type="ECO:0000256" key="5">
    <source>
        <dbReference type="ARBA" id="ARBA00030918"/>
    </source>
</evidence>
<dbReference type="GO" id="GO:0008933">
    <property type="term" value="F:peptidoglycan lytic transglycosylase activity"/>
    <property type="evidence" value="ECO:0007669"/>
    <property type="project" value="TreeGrafter"/>
</dbReference>
<accession>A0A371X4D3</accession>
<dbReference type="InterPro" id="IPR010611">
    <property type="entry name" value="3D_dom"/>
</dbReference>
<dbReference type="GO" id="GO:0071555">
    <property type="term" value="P:cell wall organization"/>
    <property type="evidence" value="ECO:0007669"/>
    <property type="project" value="UniProtKB-KW"/>
</dbReference>
<dbReference type="PANTHER" id="PTHR30124">
    <property type="entry name" value="MEMBRANE-BOUND LYTIC MUREIN TRANSGLYCOSYLASE A"/>
    <property type="match status" value="1"/>
</dbReference>
<evidence type="ECO:0000313" key="7">
    <source>
        <dbReference type="EMBL" id="RFC64059.1"/>
    </source>
</evidence>
<dbReference type="EMBL" id="QURL01000003">
    <property type="protein sequence ID" value="RFC64059.1"/>
    <property type="molecule type" value="Genomic_DNA"/>
</dbReference>
<keyword evidence="3" id="KW-0456">Lyase</keyword>
<dbReference type="CDD" id="cd14485">
    <property type="entry name" value="mltA_like_LT_A"/>
    <property type="match status" value="1"/>
</dbReference>
<evidence type="ECO:0000256" key="4">
    <source>
        <dbReference type="ARBA" id="ARBA00023316"/>
    </source>
</evidence>
<dbReference type="GO" id="GO:0004553">
    <property type="term" value="F:hydrolase activity, hydrolyzing O-glycosyl compounds"/>
    <property type="evidence" value="ECO:0007669"/>
    <property type="project" value="InterPro"/>
</dbReference>
<dbReference type="Proteomes" id="UP000264310">
    <property type="component" value="Unassembled WGS sequence"/>
</dbReference>
<evidence type="ECO:0000313" key="8">
    <source>
        <dbReference type="Proteomes" id="UP000264310"/>
    </source>
</evidence>
<evidence type="ECO:0000256" key="1">
    <source>
        <dbReference type="ARBA" id="ARBA00001420"/>
    </source>
</evidence>
<proteinExistence type="predicted"/>
<name>A0A371X4D3_9HYPH</name>
<dbReference type="GO" id="GO:0019867">
    <property type="term" value="C:outer membrane"/>
    <property type="evidence" value="ECO:0007669"/>
    <property type="project" value="InterPro"/>
</dbReference>
<dbReference type="InterPro" id="IPR036908">
    <property type="entry name" value="RlpA-like_sf"/>
</dbReference>
<keyword evidence="8" id="KW-1185">Reference proteome</keyword>
<sequence length="372" mass="39826">MSPFAKLDDAVANTGAPGFAAGFSAFRRSAPGLLDGRYGAGTLGLEPAAYETAARAALAMDEAPGEAGAAAFFRSHFTLLRLLPEAGSARRTGFLTGYYEPEIEASRVRSERFAVPLYARPDDLVKVDDVNRPPGMDKDFRFARRLPSGLLEEYPDRGAIERGFLAGRGLEIAFLQSPVDAFFVHVQGSARLRLEDGSAMRVGYAAKTGHPFTAIGRVLVETGELTLAEADMAGIRDWLARHPSRLRDLFDRNRSFIFFAEHPVDAAAPGPVGAAKVPLTPLASIAVDRERATYGVPYLIAAEGLVIEGAPFRRVVVAQDTGSAILGNARGDLFLGSGDEAGRIAGGVRHSCDFAVFVPHRLADRLLARRGS</sequence>
<dbReference type="OrthoDB" id="9783686at2"/>
<dbReference type="EC" id="4.2.2.n1" evidence="2"/>
<dbReference type="RefSeq" id="WP_116682478.1">
    <property type="nucleotide sequence ID" value="NZ_QURL01000003.1"/>
</dbReference>
<dbReference type="InterPro" id="IPR026044">
    <property type="entry name" value="MltA"/>
</dbReference>
<keyword evidence="4" id="KW-0961">Cell wall biogenesis/degradation</keyword>
<protein>
    <recommendedName>
        <fullName evidence="2">peptidoglycan lytic exotransglycosylase</fullName>
        <ecNumber evidence="2">4.2.2.n1</ecNumber>
    </recommendedName>
    <alternativeName>
        <fullName evidence="5">Murein hydrolase A</fullName>
    </alternativeName>
</protein>
<dbReference type="AlphaFoldDB" id="A0A371X4D3"/>
<feature type="domain" description="Lytic transglycosylase MltA" evidence="6">
    <location>
        <begin position="102"/>
        <end position="260"/>
    </location>
</feature>
<organism evidence="7 8">
    <name type="scientific">Fulvimarina endophytica</name>
    <dbReference type="NCBI Taxonomy" id="2293836"/>
    <lineage>
        <taxon>Bacteria</taxon>
        <taxon>Pseudomonadati</taxon>
        <taxon>Pseudomonadota</taxon>
        <taxon>Alphaproteobacteria</taxon>
        <taxon>Hyphomicrobiales</taxon>
        <taxon>Aurantimonadaceae</taxon>
        <taxon>Fulvimarina</taxon>
    </lineage>
</organism>
<evidence type="ECO:0000256" key="2">
    <source>
        <dbReference type="ARBA" id="ARBA00012587"/>
    </source>
</evidence>
<dbReference type="Pfam" id="PF06725">
    <property type="entry name" value="3D"/>
    <property type="match status" value="1"/>
</dbReference>
<evidence type="ECO:0000256" key="3">
    <source>
        <dbReference type="ARBA" id="ARBA00023239"/>
    </source>
</evidence>
<gene>
    <name evidence="7" type="ORF">DYI37_06760</name>
</gene>
<dbReference type="Pfam" id="PF03562">
    <property type="entry name" value="MltA"/>
    <property type="match status" value="1"/>
</dbReference>
<dbReference type="Gene3D" id="2.40.40.10">
    <property type="entry name" value="RlpA-like domain"/>
    <property type="match status" value="1"/>
</dbReference>
<dbReference type="GO" id="GO:0009253">
    <property type="term" value="P:peptidoglycan catabolic process"/>
    <property type="evidence" value="ECO:0007669"/>
    <property type="project" value="TreeGrafter"/>
</dbReference>
<dbReference type="SUPFAM" id="SSF50685">
    <property type="entry name" value="Barwin-like endoglucanases"/>
    <property type="match status" value="1"/>
</dbReference>
<reference evidence="7 8" key="1">
    <citation type="submission" date="2018-08" db="EMBL/GenBank/DDBJ databases">
        <title>Fulvimarina sp. 85, whole genome shotgun sequence.</title>
        <authorList>
            <person name="Tuo L."/>
        </authorList>
    </citation>
    <scope>NUCLEOTIDE SEQUENCE [LARGE SCALE GENOMIC DNA]</scope>
    <source>
        <strain evidence="7 8">85</strain>
    </source>
</reference>
<dbReference type="PANTHER" id="PTHR30124:SF0">
    <property type="entry name" value="MEMBRANE-BOUND LYTIC MUREIN TRANSGLYCOSYLASE A"/>
    <property type="match status" value="1"/>
</dbReference>
<comment type="catalytic activity">
    <reaction evidence="1">
        <text>Exolytic cleavage of the (1-&gt;4)-beta-glycosidic linkage between N-acetylmuramic acid (MurNAc) and N-acetylglucosamine (GlcNAc) residues in peptidoglycan, from either the reducing or the non-reducing ends of the peptidoglycan chains, with concomitant formation of a 1,6-anhydrobond in the MurNAc residue.</text>
        <dbReference type="EC" id="4.2.2.n1"/>
    </reaction>
</comment>
<dbReference type="PIRSF" id="PIRSF019422">
    <property type="entry name" value="MltA"/>
    <property type="match status" value="1"/>
</dbReference>